<sequence>MFLRQIRVDEFPTFVTFKCVCQFTCTREYTCIRTTERKISLRISEHMPHKFSLKGRFTLTSLVTPYLNDSGQIFDGSTYPK</sequence>
<proteinExistence type="evidence at transcript level"/>
<accession>Q5BRL0</accession>
<name>Q5BRL0_SCHJA</name>
<organism evidence="1">
    <name type="scientific">Schistosoma japonicum</name>
    <name type="common">Blood fluke</name>
    <dbReference type="NCBI Taxonomy" id="6182"/>
    <lineage>
        <taxon>Eukaryota</taxon>
        <taxon>Metazoa</taxon>
        <taxon>Spiralia</taxon>
        <taxon>Lophotrochozoa</taxon>
        <taxon>Platyhelminthes</taxon>
        <taxon>Trematoda</taxon>
        <taxon>Digenea</taxon>
        <taxon>Strigeidida</taxon>
        <taxon>Schistosomatoidea</taxon>
        <taxon>Schistosomatidae</taxon>
        <taxon>Schistosoma</taxon>
    </lineage>
</organism>
<protein>
    <submittedName>
        <fullName evidence="1">SJCHGC07876 protein</fullName>
    </submittedName>
</protein>
<reference evidence="1" key="2">
    <citation type="journal article" date="2006" name="PLoS Pathog.">
        <title>New perspectives on host-parasite interplay by comparative transcriptomic and proteomic analyses of Schistosoma japonicum.</title>
        <authorList>
            <person name="Liu F."/>
            <person name="Lu J."/>
            <person name="Hu W."/>
            <person name="Wang S.Y."/>
            <person name="Cui S.J."/>
            <person name="Chi M."/>
            <person name="Yan Q."/>
            <person name="Wang X.R."/>
            <person name="Song H.D."/>
            <person name="Xu X.N."/>
            <person name="Wang J.J."/>
            <person name="Zhang X.L."/>
            <person name="Zhang X."/>
            <person name="Wang Z.Q."/>
            <person name="Xue C.L."/>
            <person name="Brindley P.J."/>
            <person name="McManus D.P."/>
            <person name="Yang P.Y."/>
            <person name="Feng Z."/>
            <person name="Chen Z."/>
            <person name="Han Z.G."/>
        </authorList>
    </citation>
    <scope>NUCLEOTIDE SEQUENCE</scope>
</reference>
<dbReference type="AlphaFoldDB" id="Q5BRL0"/>
<evidence type="ECO:0000313" key="1">
    <source>
        <dbReference type="EMBL" id="AAX30825.1"/>
    </source>
</evidence>
<reference evidence="1" key="1">
    <citation type="submission" date="2005-01" db="EMBL/GenBank/DDBJ databases">
        <authorList>
            <person name="Han Z."/>
        </authorList>
    </citation>
    <scope>NUCLEOTIDE SEQUENCE</scope>
</reference>
<dbReference type="EMBL" id="AY915604">
    <property type="protein sequence ID" value="AAX30825.1"/>
    <property type="molecule type" value="mRNA"/>
</dbReference>